<dbReference type="GO" id="GO:0005886">
    <property type="term" value="C:plasma membrane"/>
    <property type="evidence" value="ECO:0007669"/>
    <property type="project" value="UniProtKB-SubCell"/>
</dbReference>
<dbReference type="PROSITE" id="PS00108">
    <property type="entry name" value="PROTEIN_KINASE_ST"/>
    <property type="match status" value="1"/>
</dbReference>
<dbReference type="CDD" id="cd06899">
    <property type="entry name" value="lectin_legume_LecRK_Arcelin_ConA"/>
    <property type="match status" value="1"/>
</dbReference>
<dbReference type="Proteomes" id="UP001140949">
    <property type="component" value="Unassembled WGS sequence"/>
</dbReference>
<evidence type="ECO:0000256" key="7">
    <source>
        <dbReference type="ARBA" id="ARBA00022679"/>
    </source>
</evidence>
<keyword evidence="10" id="KW-0430">Lectin</keyword>
<keyword evidence="12 24" id="KW-0418">Kinase</keyword>
<comment type="similarity">
    <text evidence="3">In the C-terminal section; belongs to the protein kinase superfamily. Ser/Thr protein kinase family.</text>
</comment>
<dbReference type="FunFam" id="1.10.510.10:FF:000517">
    <property type="entry name" value="Putative receptor kinase Lecrk"/>
    <property type="match status" value="1"/>
</dbReference>
<dbReference type="CDD" id="cd14066">
    <property type="entry name" value="STKc_IRAK"/>
    <property type="match status" value="1"/>
</dbReference>
<feature type="binding site" evidence="20">
    <location>
        <position position="378"/>
    </location>
    <ligand>
        <name>ATP</name>
        <dbReference type="ChEBI" id="CHEBI:30616"/>
    </ligand>
</feature>
<dbReference type="FunFam" id="2.60.120.200:FF:000051">
    <property type="entry name" value="L-type lectin-domain containing receptor kinase V.9"/>
    <property type="match status" value="1"/>
</dbReference>
<dbReference type="FunFam" id="3.30.200.20:FF:000112">
    <property type="entry name" value="Lectin-domain containing receptor kinase A4.3"/>
    <property type="match status" value="1"/>
</dbReference>
<feature type="transmembrane region" description="Helical" evidence="21">
    <location>
        <begin position="292"/>
        <end position="315"/>
    </location>
</feature>
<evidence type="ECO:0000256" key="6">
    <source>
        <dbReference type="ARBA" id="ARBA00022527"/>
    </source>
</evidence>
<evidence type="ECO:0000313" key="24">
    <source>
        <dbReference type="EMBL" id="KAJ6846978.1"/>
    </source>
</evidence>
<dbReference type="Pfam" id="PF00139">
    <property type="entry name" value="Lectin_legB"/>
    <property type="match status" value="1"/>
</dbReference>
<dbReference type="EMBL" id="JANAVB010005597">
    <property type="protein sequence ID" value="KAJ6846978.1"/>
    <property type="molecule type" value="Genomic_DNA"/>
</dbReference>
<evidence type="ECO:0000256" key="3">
    <source>
        <dbReference type="ARBA" id="ARBA00010217"/>
    </source>
</evidence>
<dbReference type="InterPro" id="IPR017441">
    <property type="entry name" value="Protein_kinase_ATP_BS"/>
</dbReference>
<dbReference type="GO" id="GO:1901001">
    <property type="term" value="P:negative regulation of response to salt stress"/>
    <property type="evidence" value="ECO:0007669"/>
    <property type="project" value="UniProtKB-ARBA"/>
</dbReference>
<evidence type="ECO:0000259" key="23">
    <source>
        <dbReference type="PROSITE" id="PS50011"/>
    </source>
</evidence>
<dbReference type="Gene3D" id="3.30.200.20">
    <property type="entry name" value="Phosphorylase Kinase, domain 1"/>
    <property type="match status" value="1"/>
</dbReference>
<feature type="chain" id="PRO_5043601460" description="non-specific serine/threonine protein kinase" evidence="22">
    <location>
        <begin position="21"/>
        <end position="667"/>
    </location>
</feature>
<dbReference type="EC" id="2.7.11.1" evidence="4"/>
<evidence type="ECO:0000256" key="14">
    <source>
        <dbReference type="ARBA" id="ARBA00022989"/>
    </source>
</evidence>
<comment type="caution">
    <text evidence="24">The sequence shown here is derived from an EMBL/GenBank/DDBJ whole genome shotgun (WGS) entry which is preliminary data.</text>
</comment>
<dbReference type="InterPro" id="IPR001220">
    <property type="entry name" value="Legume_lectin_dom"/>
</dbReference>
<evidence type="ECO:0000256" key="18">
    <source>
        <dbReference type="ARBA" id="ARBA00048659"/>
    </source>
</evidence>
<evidence type="ECO:0000256" key="15">
    <source>
        <dbReference type="ARBA" id="ARBA00023136"/>
    </source>
</evidence>
<evidence type="ECO:0000256" key="8">
    <source>
        <dbReference type="ARBA" id="ARBA00022692"/>
    </source>
</evidence>
<dbReference type="PROSITE" id="PS50011">
    <property type="entry name" value="PROTEIN_KINASE_DOM"/>
    <property type="match status" value="1"/>
</dbReference>
<reference evidence="24" key="2">
    <citation type="submission" date="2023-04" db="EMBL/GenBank/DDBJ databases">
        <authorList>
            <person name="Bruccoleri R.E."/>
            <person name="Oakeley E.J."/>
            <person name="Faust A.-M."/>
            <person name="Dessus-Babus S."/>
            <person name="Altorfer M."/>
            <person name="Burckhardt D."/>
            <person name="Oertli M."/>
            <person name="Naumann U."/>
            <person name="Petersen F."/>
            <person name="Wong J."/>
        </authorList>
    </citation>
    <scope>NUCLEOTIDE SEQUENCE</scope>
    <source>
        <strain evidence="24">GSM-AAB239-AS_SAM_17_03QT</strain>
        <tissue evidence="24">Leaf</tissue>
    </source>
</reference>
<proteinExistence type="inferred from homology"/>
<evidence type="ECO:0000256" key="17">
    <source>
        <dbReference type="ARBA" id="ARBA00023180"/>
    </source>
</evidence>
<dbReference type="InterPro" id="IPR050528">
    <property type="entry name" value="L-type_Lectin-RKs"/>
</dbReference>
<evidence type="ECO:0000256" key="16">
    <source>
        <dbReference type="ARBA" id="ARBA00023170"/>
    </source>
</evidence>
<evidence type="ECO:0000256" key="4">
    <source>
        <dbReference type="ARBA" id="ARBA00012513"/>
    </source>
</evidence>
<feature type="signal peptide" evidence="22">
    <location>
        <begin position="1"/>
        <end position="20"/>
    </location>
</feature>
<dbReference type="InterPro" id="IPR011009">
    <property type="entry name" value="Kinase-like_dom_sf"/>
</dbReference>
<evidence type="ECO:0000256" key="10">
    <source>
        <dbReference type="ARBA" id="ARBA00022734"/>
    </source>
</evidence>
<evidence type="ECO:0000256" key="11">
    <source>
        <dbReference type="ARBA" id="ARBA00022741"/>
    </source>
</evidence>
<comment type="catalytic activity">
    <reaction evidence="18">
        <text>L-threonyl-[protein] + ATP = O-phospho-L-threonyl-[protein] + ADP + H(+)</text>
        <dbReference type="Rhea" id="RHEA:46608"/>
        <dbReference type="Rhea" id="RHEA-COMP:11060"/>
        <dbReference type="Rhea" id="RHEA-COMP:11605"/>
        <dbReference type="ChEBI" id="CHEBI:15378"/>
        <dbReference type="ChEBI" id="CHEBI:30013"/>
        <dbReference type="ChEBI" id="CHEBI:30616"/>
        <dbReference type="ChEBI" id="CHEBI:61977"/>
        <dbReference type="ChEBI" id="CHEBI:456216"/>
        <dbReference type="EC" id="2.7.11.1"/>
    </reaction>
    <physiologicalReaction direction="left-to-right" evidence="18">
        <dbReference type="Rhea" id="RHEA:46609"/>
    </physiologicalReaction>
</comment>
<evidence type="ECO:0000313" key="25">
    <source>
        <dbReference type="Proteomes" id="UP001140949"/>
    </source>
</evidence>
<dbReference type="InterPro" id="IPR019825">
    <property type="entry name" value="Lectin_legB_Mn/Ca_BS"/>
</dbReference>
<evidence type="ECO:0000256" key="2">
    <source>
        <dbReference type="ARBA" id="ARBA00008536"/>
    </source>
</evidence>
<reference evidence="24" key="1">
    <citation type="journal article" date="2023" name="GigaByte">
        <title>Genome assembly of the bearded iris, Iris pallida Lam.</title>
        <authorList>
            <person name="Bruccoleri R.E."/>
            <person name="Oakeley E.J."/>
            <person name="Faust A.M.E."/>
            <person name="Altorfer M."/>
            <person name="Dessus-Babus S."/>
            <person name="Burckhardt D."/>
            <person name="Oertli M."/>
            <person name="Naumann U."/>
            <person name="Petersen F."/>
            <person name="Wong J."/>
        </authorList>
    </citation>
    <scope>NUCLEOTIDE SEQUENCE</scope>
    <source>
        <strain evidence="24">GSM-AAB239-AS_SAM_17_03QT</strain>
    </source>
</reference>
<dbReference type="InterPro" id="IPR013320">
    <property type="entry name" value="ConA-like_dom_sf"/>
</dbReference>
<keyword evidence="16 24" id="KW-0675">Receptor</keyword>
<keyword evidence="9 22" id="KW-0732">Signal</keyword>
<keyword evidence="17" id="KW-0325">Glycoprotein</keyword>
<evidence type="ECO:0000256" key="22">
    <source>
        <dbReference type="SAM" id="SignalP"/>
    </source>
</evidence>
<dbReference type="AlphaFoldDB" id="A0AAX6I1N2"/>
<comment type="subcellular location">
    <subcellularLocation>
        <location evidence="1">Cell membrane</location>
        <topology evidence="1">Single-pass type I membrane protein</topology>
    </subcellularLocation>
</comment>
<evidence type="ECO:0000256" key="19">
    <source>
        <dbReference type="ARBA" id="ARBA00048977"/>
    </source>
</evidence>
<keyword evidence="8 21" id="KW-0812">Transmembrane</keyword>
<dbReference type="InterPro" id="IPR008271">
    <property type="entry name" value="Ser/Thr_kinase_AS"/>
</dbReference>
<dbReference type="PANTHER" id="PTHR27007">
    <property type="match status" value="1"/>
</dbReference>
<comment type="similarity">
    <text evidence="2">In the N-terminal section; belongs to the leguminous lectin family.</text>
</comment>
<evidence type="ECO:0000256" key="1">
    <source>
        <dbReference type="ARBA" id="ARBA00004251"/>
    </source>
</evidence>
<dbReference type="GO" id="GO:0005524">
    <property type="term" value="F:ATP binding"/>
    <property type="evidence" value="ECO:0007669"/>
    <property type="project" value="UniProtKB-UniRule"/>
</dbReference>
<evidence type="ECO:0000256" key="5">
    <source>
        <dbReference type="ARBA" id="ARBA00022475"/>
    </source>
</evidence>
<sequence length="667" mass="73254">MIMPHPLLLLFLIFLKIVAAASTGDDFTFNGFGGANFSLDGAAAIDTNGLLRLTTPTRQTKGHAFYPTPFYFKSPGGDAIVSFSTTFAFAIVPEEADYSGNGILFVVSHTTNFTATLPNQYLGIFSQNTSSNTSDHVLAVELDTIYNPEIQDIDNNHVGIDVNSIRSIASRTAGYYDGNGSSSSFKNLTLRSGQAMQVWVEFNGTGMRLDVTLAPIGKPKPARPLLSSVIDSKVVLDPMYVGFSSATGSFLTSHYILGWSFKLNGTAAALDYTKLPPVPRARPAKVRGVSKLAIALPFALSSIVLLAIAAVVFVVKRRRKYAELLEDWEQEYGPHRFSYKDLFRATGGFKDKDLLGIGGFGRVYRGVLPASKLEVAVKRVSHDSKQGMKEFVAEIVSIGQLRHRNIVQLLGYCRRKGELLLVYDYMPNGSLDKLLHDPGRAVLSWALRFRIVRGVAAGLLYLHEDWEQVVLHRDIKASNVLLDGEMNGRLGDFGLARLYDHGTDPQTTHVVGTMGYLAPELARTGKATTKTDVFAYGAFLLEVACGRRPLEPEGGVEELVLVDWVVENWKRGSVLKTSDPRLRDDFPVDEMEMVLKLGLLCCHPIPAARPSMRQVVRFLEGEAALPELSPAYMNFSILSYVQNEGFDDYIRSFPSSSLGSMSTFSGS</sequence>
<gene>
    <name evidence="24" type="ORF">M6B38_284225</name>
</gene>
<dbReference type="Gene3D" id="2.60.120.200">
    <property type="match status" value="1"/>
</dbReference>
<dbReference type="SUPFAM" id="SSF56112">
    <property type="entry name" value="Protein kinase-like (PK-like)"/>
    <property type="match status" value="1"/>
</dbReference>
<keyword evidence="7" id="KW-0808">Transferase</keyword>
<dbReference type="SMART" id="SM00220">
    <property type="entry name" value="S_TKc"/>
    <property type="match status" value="1"/>
</dbReference>
<organism evidence="24 25">
    <name type="scientific">Iris pallida</name>
    <name type="common">Sweet iris</name>
    <dbReference type="NCBI Taxonomy" id="29817"/>
    <lineage>
        <taxon>Eukaryota</taxon>
        <taxon>Viridiplantae</taxon>
        <taxon>Streptophyta</taxon>
        <taxon>Embryophyta</taxon>
        <taxon>Tracheophyta</taxon>
        <taxon>Spermatophyta</taxon>
        <taxon>Magnoliopsida</taxon>
        <taxon>Liliopsida</taxon>
        <taxon>Asparagales</taxon>
        <taxon>Iridaceae</taxon>
        <taxon>Iridoideae</taxon>
        <taxon>Irideae</taxon>
        <taxon>Iris</taxon>
    </lineage>
</organism>
<comment type="catalytic activity">
    <reaction evidence="19">
        <text>L-seryl-[protein] + ATP = O-phospho-L-seryl-[protein] + ADP + H(+)</text>
        <dbReference type="Rhea" id="RHEA:17989"/>
        <dbReference type="Rhea" id="RHEA-COMP:9863"/>
        <dbReference type="Rhea" id="RHEA-COMP:11604"/>
        <dbReference type="ChEBI" id="CHEBI:15378"/>
        <dbReference type="ChEBI" id="CHEBI:29999"/>
        <dbReference type="ChEBI" id="CHEBI:30616"/>
        <dbReference type="ChEBI" id="CHEBI:83421"/>
        <dbReference type="ChEBI" id="CHEBI:456216"/>
        <dbReference type="EC" id="2.7.11.1"/>
    </reaction>
    <physiologicalReaction direction="left-to-right" evidence="19">
        <dbReference type="Rhea" id="RHEA:17990"/>
    </physiologicalReaction>
</comment>
<evidence type="ECO:0000256" key="21">
    <source>
        <dbReference type="SAM" id="Phobius"/>
    </source>
</evidence>
<keyword evidence="13 20" id="KW-0067">ATP-binding</keyword>
<feature type="domain" description="Protein kinase" evidence="23">
    <location>
        <begin position="349"/>
        <end position="625"/>
    </location>
</feature>
<dbReference type="GO" id="GO:0030246">
    <property type="term" value="F:carbohydrate binding"/>
    <property type="evidence" value="ECO:0007669"/>
    <property type="project" value="UniProtKB-KW"/>
</dbReference>
<name>A0AAX6I1N2_IRIPA</name>
<evidence type="ECO:0000256" key="9">
    <source>
        <dbReference type="ARBA" id="ARBA00022729"/>
    </source>
</evidence>
<protein>
    <recommendedName>
        <fullName evidence="4">non-specific serine/threonine protein kinase</fullName>
        <ecNumber evidence="4">2.7.11.1</ecNumber>
    </recommendedName>
</protein>
<keyword evidence="25" id="KW-1185">Reference proteome</keyword>
<keyword evidence="15 21" id="KW-0472">Membrane</keyword>
<evidence type="ECO:0000256" key="20">
    <source>
        <dbReference type="PROSITE-ProRule" id="PRU10141"/>
    </source>
</evidence>
<dbReference type="Gene3D" id="1.10.510.10">
    <property type="entry name" value="Transferase(Phosphotransferase) domain 1"/>
    <property type="match status" value="1"/>
</dbReference>
<dbReference type="PROSITE" id="PS00307">
    <property type="entry name" value="LECTIN_LEGUME_BETA"/>
    <property type="match status" value="1"/>
</dbReference>
<dbReference type="SUPFAM" id="SSF49899">
    <property type="entry name" value="Concanavalin A-like lectins/glucanases"/>
    <property type="match status" value="1"/>
</dbReference>
<evidence type="ECO:0000256" key="13">
    <source>
        <dbReference type="ARBA" id="ARBA00022840"/>
    </source>
</evidence>
<accession>A0AAX6I1N2</accession>
<keyword evidence="14 21" id="KW-1133">Transmembrane helix</keyword>
<keyword evidence="6" id="KW-0723">Serine/threonine-protein kinase</keyword>
<keyword evidence="11 20" id="KW-0547">Nucleotide-binding</keyword>
<dbReference type="GO" id="GO:0004674">
    <property type="term" value="F:protein serine/threonine kinase activity"/>
    <property type="evidence" value="ECO:0007669"/>
    <property type="project" value="UniProtKB-KW"/>
</dbReference>
<keyword evidence="5" id="KW-1003">Cell membrane</keyword>
<dbReference type="PROSITE" id="PS00107">
    <property type="entry name" value="PROTEIN_KINASE_ATP"/>
    <property type="match status" value="1"/>
</dbReference>
<dbReference type="InterPro" id="IPR000719">
    <property type="entry name" value="Prot_kinase_dom"/>
</dbReference>
<dbReference type="Pfam" id="PF00069">
    <property type="entry name" value="Pkinase"/>
    <property type="match status" value="1"/>
</dbReference>
<evidence type="ECO:0000256" key="12">
    <source>
        <dbReference type="ARBA" id="ARBA00022777"/>
    </source>
</evidence>